<organism evidence="1 2">
    <name type="scientific">Streblomastix strix</name>
    <dbReference type="NCBI Taxonomy" id="222440"/>
    <lineage>
        <taxon>Eukaryota</taxon>
        <taxon>Metamonada</taxon>
        <taxon>Preaxostyla</taxon>
        <taxon>Oxymonadida</taxon>
        <taxon>Streblomastigidae</taxon>
        <taxon>Streblomastix</taxon>
    </lineage>
</organism>
<accession>A0A5J4TBG8</accession>
<dbReference type="AlphaFoldDB" id="A0A5J4TBG8"/>
<dbReference type="SUPFAM" id="SSF48371">
    <property type="entry name" value="ARM repeat"/>
    <property type="match status" value="1"/>
</dbReference>
<dbReference type="Proteomes" id="UP000324800">
    <property type="component" value="Unassembled WGS sequence"/>
</dbReference>
<evidence type="ECO:0000313" key="1">
    <source>
        <dbReference type="EMBL" id="KAA6355203.1"/>
    </source>
</evidence>
<protein>
    <submittedName>
        <fullName evidence="1">Uncharacterized protein</fullName>
    </submittedName>
</protein>
<feature type="non-terminal residue" evidence="1">
    <location>
        <position position="1"/>
    </location>
</feature>
<comment type="caution">
    <text evidence="1">The sequence shown here is derived from an EMBL/GenBank/DDBJ whole genome shotgun (WGS) entry which is preliminary data.</text>
</comment>
<name>A0A5J4TBG8_9EUKA</name>
<gene>
    <name evidence="1" type="ORF">EZS28_049270</name>
</gene>
<dbReference type="EMBL" id="SNRW01034997">
    <property type="protein sequence ID" value="KAA6355203.1"/>
    <property type="molecule type" value="Genomic_DNA"/>
</dbReference>
<sequence>LDVQNDQVYKAVQILIRSWYFKSPLRIGGCQLLYSLTQSQTKAKNMESLKLIQPIVPLICINLTDSDRIVKQGTYFCFRKLLPLLITTQNHQQQYELNLCLSTQFQSDLHLSSNDTKIILDELYKIIAQYFSKDIPELIVNTFIPTLTHILGKNSSTQIQQSQPSELHYSPTLQLTSNAKIQSCLLLGSLLREVPNELKGSKAEQKQISHQSSPYTIKNQASVFKQNIQDNNLLENTIGSNFEIPDDGLETDLLQRQASLEHQRRQLLMNAIRAIIGLLNDDSKHVKASASRALGWL</sequence>
<evidence type="ECO:0000313" key="2">
    <source>
        <dbReference type="Proteomes" id="UP000324800"/>
    </source>
</evidence>
<reference evidence="1 2" key="1">
    <citation type="submission" date="2019-03" db="EMBL/GenBank/DDBJ databases">
        <title>Single cell metagenomics reveals metabolic interactions within the superorganism composed of flagellate Streblomastix strix and complex community of Bacteroidetes bacteria on its surface.</title>
        <authorList>
            <person name="Treitli S.C."/>
            <person name="Kolisko M."/>
            <person name="Husnik F."/>
            <person name="Keeling P."/>
            <person name="Hampl V."/>
        </authorList>
    </citation>
    <scope>NUCLEOTIDE SEQUENCE [LARGE SCALE GENOMIC DNA]</scope>
    <source>
        <strain evidence="1">ST1C</strain>
    </source>
</reference>
<dbReference type="InterPro" id="IPR016024">
    <property type="entry name" value="ARM-type_fold"/>
</dbReference>
<proteinExistence type="predicted"/>